<dbReference type="SUPFAM" id="SSF53218">
    <property type="entry name" value="Molybdenum cofactor biosynthesis proteins"/>
    <property type="match status" value="1"/>
</dbReference>
<dbReference type="NCBIfam" id="NF001813">
    <property type="entry name" value="PRK00549.1"/>
    <property type="match status" value="1"/>
</dbReference>
<dbReference type="SMART" id="SM00852">
    <property type="entry name" value="MoCF_biosynth"/>
    <property type="match status" value="1"/>
</dbReference>
<dbReference type="Gene3D" id="3.30.70.2860">
    <property type="match status" value="1"/>
</dbReference>
<dbReference type="Pfam" id="PF18146">
    <property type="entry name" value="CinA_KH"/>
    <property type="match status" value="1"/>
</dbReference>
<dbReference type="InterPro" id="IPR041424">
    <property type="entry name" value="CinA_KH"/>
</dbReference>
<dbReference type="SUPFAM" id="SSF142433">
    <property type="entry name" value="CinA-like"/>
    <property type="match status" value="1"/>
</dbReference>
<comment type="similarity">
    <text evidence="1">Belongs to the CinA family.</text>
</comment>
<evidence type="ECO:0000313" key="3">
    <source>
        <dbReference type="EMBL" id="MDA3732570.1"/>
    </source>
</evidence>
<comment type="caution">
    <text evidence="3">The sequence shown here is derived from an EMBL/GenBank/DDBJ whole genome shotgun (WGS) entry which is preliminary data.</text>
</comment>
<dbReference type="PANTHER" id="PTHR13939:SF0">
    <property type="entry name" value="NMN AMIDOHYDROLASE-LIKE PROTEIN YFAY"/>
    <property type="match status" value="1"/>
</dbReference>
<dbReference type="NCBIfam" id="TIGR00199">
    <property type="entry name" value="PncC_domain"/>
    <property type="match status" value="1"/>
</dbReference>
<dbReference type="InterPro" id="IPR001453">
    <property type="entry name" value="MoaB/Mog_dom"/>
</dbReference>
<dbReference type="HAMAP" id="MF_00226_B">
    <property type="entry name" value="CinA_B"/>
    <property type="match status" value="1"/>
</dbReference>
<proteinExistence type="inferred from homology"/>
<dbReference type="Proteomes" id="UP001169242">
    <property type="component" value="Unassembled WGS sequence"/>
</dbReference>
<sequence>MKAEILAVGNEVITGHTVNTNASFIASKLQDYGILTSYHTAVGDSKEDIERALETALKRTDAIFIIGGLGPTKDDLTKEVVCEYLRKPLVFYEEIYKDITEYFARTGRTTPENNRKQAYFPKDAYILNNDCGTAPGCLMESEGKIVVLLPGPPKELMPMFNNEVCPYLEQKMDGVYYTLDIKCFGIGESHLAEQISDLLGEFEDLVVAPYVGKLEIILRIRAYKKTYQEAYEAVEEMKNKIESRLKSHIVGYNDEEIEEIILKIIKDKHLTLSTAESCTGGLLAGTLVNCSGISSYFKEGVVTYSNEAKMKYLGVKKETLSQYGAVSHETAREMAEGVRKAAQVDIGLSTTGIAGPDGGTMEKPVGLVYIGIALPDETLTYELRLEGDRQEIRNKAVKHILQRLLEKLHN</sequence>
<dbReference type="Pfam" id="PF00994">
    <property type="entry name" value="MoCF_biosynth"/>
    <property type="match status" value="1"/>
</dbReference>
<reference evidence="3" key="1">
    <citation type="journal article" date="2023" name="Int. J. Syst. Evol. Microbiol.">
        <title>&lt;i&gt;Holtiella tumoricola&lt;/i&gt; gen. nov. sp. nov., isolated from a human clinical sample.</title>
        <authorList>
            <person name="Allen-Vercoe E."/>
            <person name="Daigneault M.C."/>
            <person name="Vancuren S.J."/>
            <person name="Cochrane K."/>
            <person name="O'Neal L.L."/>
            <person name="Sankaranarayanan K."/>
            <person name="Lawson P.A."/>
        </authorList>
    </citation>
    <scope>NUCLEOTIDE SEQUENCE</scope>
    <source>
        <strain evidence="3">CC70A</strain>
    </source>
</reference>
<gene>
    <name evidence="1" type="primary">cinA</name>
    <name evidence="3" type="ORF">PBV87_13845</name>
</gene>
<dbReference type="Gene3D" id="3.90.950.20">
    <property type="entry name" value="CinA-like"/>
    <property type="match status" value="1"/>
</dbReference>
<evidence type="ECO:0000259" key="2">
    <source>
        <dbReference type="SMART" id="SM00852"/>
    </source>
</evidence>
<dbReference type="EMBL" id="JAQIFT010000049">
    <property type="protein sequence ID" value="MDA3732570.1"/>
    <property type="molecule type" value="Genomic_DNA"/>
</dbReference>
<protein>
    <recommendedName>
        <fullName evidence="1">Putative competence-damage inducible protein</fullName>
    </recommendedName>
</protein>
<dbReference type="CDD" id="cd00885">
    <property type="entry name" value="cinA"/>
    <property type="match status" value="1"/>
</dbReference>
<dbReference type="NCBIfam" id="TIGR00177">
    <property type="entry name" value="molyb_syn"/>
    <property type="match status" value="1"/>
</dbReference>
<dbReference type="InterPro" id="IPR008135">
    <property type="entry name" value="Competence-induced_CinA"/>
</dbReference>
<accession>A0AA42DP68</accession>
<dbReference type="Pfam" id="PF02464">
    <property type="entry name" value="CinA"/>
    <property type="match status" value="1"/>
</dbReference>
<evidence type="ECO:0000256" key="1">
    <source>
        <dbReference type="HAMAP-Rule" id="MF_00226"/>
    </source>
</evidence>
<evidence type="ECO:0000313" key="4">
    <source>
        <dbReference type="Proteomes" id="UP001169242"/>
    </source>
</evidence>
<dbReference type="InterPro" id="IPR036425">
    <property type="entry name" value="MoaB/Mog-like_dom_sf"/>
</dbReference>
<organism evidence="3 4">
    <name type="scientific">Holtiella tumoricola</name>
    <dbReference type="NCBI Taxonomy" id="3018743"/>
    <lineage>
        <taxon>Bacteria</taxon>
        <taxon>Bacillati</taxon>
        <taxon>Bacillota</taxon>
        <taxon>Clostridia</taxon>
        <taxon>Lachnospirales</taxon>
        <taxon>Cellulosilyticaceae</taxon>
        <taxon>Holtiella</taxon>
    </lineage>
</organism>
<keyword evidence="4" id="KW-1185">Reference proteome</keyword>
<feature type="domain" description="MoaB/Mog" evidence="2">
    <location>
        <begin position="4"/>
        <end position="171"/>
    </location>
</feature>
<dbReference type="InterPro" id="IPR008136">
    <property type="entry name" value="CinA_C"/>
</dbReference>
<dbReference type="InterPro" id="IPR050101">
    <property type="entry name" value="CinA"/>
</dbReference>
<name>A0AA42DP68_9FIRM</name>
<dbReference type="AlphaFoldDB" id="A0AA42DP68"/>
<dbReference type="InterPro" id="IPR036653">
    <property type="entry name" value="CinA-like_C"/>
</dbReference>
<dbReference type="PIRSF" id="PIRSF006728">
    <property type="entry name" value="CinA"/>
    <property type="match status" value="1"/>
</dbReference>
<dbReference type="RefSeq" id="WP_271012656.1">
    <property type="nucleotide sequence ID" value="NZ_JAQIFT010000049.1"/>
</dbReference>
<dbReference type="PANTHER" id="PTHR13939">
    <property type="entry name" value="NICOTINAMIDE-NUCLEOTIDE AMIDOHYDROLASE PNCC"/>
    <property type="match status" value="1"/>
</dbReference>
<dbReference type="NCBIfam" id="TIGR00200">
    <property type="entry name" value="cinA_nterm"/>
    <property type="match status" value="1"/>
</dbReference>
<dbReference type="Gene3D" id="3.40.980.10">
    <property type="entry name" value="MoaB/Mog-like domain"/>
    <property type="match status" value="1"/>
</dbReference>